<dbReference type="SUPFAM" id="SSF56436">
    <property type="entry name" value="C-type lectin-like"/>
    <property type="match status" value="1"/>
</dbReference>
<dbReference type="Pfam" id="PF00059">
    <property type="entry name" value="Lectin_C"/>
    <property type="match status" value="1"/>
</dbReference>
<dbReference type="InterPro" id="IPR050111">
    <property type="entry name" value="C-type_lectin/snaclec_domain"/>
</dbReference>
<dbReference type="EMBL" id="KN611509">
    <property type="protein sequence ID" value="KHJ76686.1"/>
    <property type="molecule type" value="Genomic_DNA"/>
</dbReference>
<evidence type="ECO:0000313" key="3">
    <source>
        <dbReference type="Proteomes" id="UP000053660"/>
    </source>
</evidence>
<accession>A0A0B1RYI4</accession>
<dbReference type="OrthoDB" id="5850716at2759"/>
<dbReference type="PANTHER" id="PTHR22803">
    <property type="entry name" value="MANNOSE, PHOSPHOLIPASE, LECTIN RECEPTOR RELATED"/>
    <property type="match status" value="1"/>
</dbReference>
<dbReference type="Gene3D" id="3.10.100.10">
    <property type="entry name" value="Mannose-Binding Protein A, subunit A"/>
    <property type="match status" value="1"/>
</dbReference>
<sequence>MGVEYKNEKQLTWIGLMKSNTNNLWNWMDGSALDYLNWASGKPENLTGIENCAQMYSDSLDKNPAKDADFRRWNNVQCSSSMRAYVCKQPALH</sequence>
<reference evidence="2 3" key="1">
    <citation type="submission" date="2014-03" db="EMBL/GenBank/DDBJ databases">
        <title>Draft genome of the hookworm Oesophagostomum dentatum.</title>
        <authorList>
            <person name="Mitreva M."/>
        </authorList>
    </citation>
    <scope>NUCLEOTIDE SEQUENCE [LARGE SCALE GENOMIC DNA]</scope>
    <source>
        <strain evidence="2 3">OD-Hann</strain>
    </source>
</reference>
<feature type="domain" description="C-type lectin" evidence="1">
    <location>
        <begin position="13"/>
        <end position="79"/>
    </location>
</feature>
<evidence type="ECO:0000259" key="1">
    <source>
        <dbReference type="PROSITE" id="PS50041"/>
    </source>
</evidence>
<dbReference type="AlphaFoldDB" id="A0A0B1RYI4"/>
<organism evidence="2 3">
    <name type="scientific">Oesophagostomum dentatum</name>
    <name type="common">Nodular worm</name>
    <dbReference type="NCBI Taxonomy" id="61180"/>
    <lineage>
        <taxon>Eukaryota</taxon>
        <taxon>Metazoa</taxon>
        <taxon>Ecdysozoa</taxon>
        <taxon>Nematoda</taxon>
        <taxon>Chromadorea</taxon>
        <taxon>Rhabditida</taxon>
        <taxon>Rhabditina</taxon>
        <taxon>Rhabditomorpha</taxon>
        <taxon>Strongyloidea</taxon>
        <taxon>Strongylidae</taxon>
        <taxon>Oesophagostomum</taxon>
    </lineage>
</organism>
<dbReference type="InterPro" id="IPR016186">
    <property type="entry name" value="C-type_lectin-like/link_sf"/>
</dbReference>
<dbReference type="InterPro" id="IPR001304">
    <property type="entry name" value="C-type_lectin-like"/>
</dbReference>
<dbReference type="Proteomes" id="UP000053660">
    <property type="component" value="Unassembled WGS sequence"/>
</dbReference>
<gene>
    <name evidence="2" type="ORF">OESDEN_23694</name>
</gene>
<dbReference type="PROSITE" id="PS50041">
    <property type="entry name" value="C_TYPE_LECTIN_2"/>
    <property type="match status" value="1"/>
</dbReference>
<dbReference type="InterPro" id="IPR016187">
    <property type="entry name" value="CTDL_fold"/>
</dbReference>
<proteinExistence type="predicted"/>
<name>A0A0B1RYI4_OESDE</name>
<protein>
    <submittedName>
        <fullName evidence="2">Lectin C-type domain protein</fullName>
    </submittedName>
</protein>
<evidence type="ECO:0000313" key="2">
    <source>
        <dbReference type="EMBL" id="KHJ76686.1"/>
    </source>
</evidence>
<keyword evidence="3" id="KW-1185">Reference proteome</keyword>